<protein>
    <submittedName>
        <fullName evidence="1">Uncharacterized protein</fullName>
    </submittedName>
</protein>
<sequence>MIAPFNEIVQQGIDLQTGITELLELEKPFPNRLVERVKTDDVFARLIYRASTEKDLIPSLLQVGITQENKTNHSNFELVKNGAKSFMNWGLAGFKMASEEVINERKAICKTCPFITQATEQIAYKFKLSADEDMDICSICGCVIGRKVAMPNQKCPKNNW</sequence>
<name>A0ABP1EEF0_9FLAO</name>
<gene>
    <name evidence="1" type="ORF">T190607A01A_10466</name>
</gene>
<dbReference type="EMBL" id="CAXIXY010000003">
    <property type="protein sequence ID" value="CAL2077055.1"/>
    <property type="molecule type" value="Genomic_DNA"/>
</dbReference>
<keyword evidence="2" id="KW-1185">Reference proteome</keyword>
<comment type="caution">
    <text evidence="1">The sequence shown here is derived from an EMBL/GenBank/DDBJ whole genome shotgun (WGS) entry which is preliminary data.</text>
</comment>
<accession>A0ABP1EEF0</accession>
<evidence type="ECO:0000313" key="2">
    <source>
        <dbReference type="Proteomes" id="UP001497416"/>
    </source>
</evidence>
<dbReference type="Proteomes" id="UP001497416">
    <property type="component" value="Unassembled WGS sequence"/>
</dbReference>
<organism evidence="1 2">
    <name type="scientific">Tenacibaculum platacis</name>
    <dbReference type="NCBI Taxonomy" id="3137852"/>
    <lineage>
        <taxon>Bacteria</taxon>
        <taxon>Pseudomonadati</taxon>
        <taxon>Bacteroidota</taxon>
        <taxon>Flavobacteriia</taxon>
        <taxon>Flavobacteriales</taxon>
        <taxon>Flavobacteriaceae</taxon>
        <taxon>Tenacibaculum</taxon>
    </lineage>
</organism>
<evidence type="ECO:0000313" key="1">
    <source>
        <dbReference type="EMBL" id="CAL2077055.1"/>
    </source>
</evidence>
<dbReference type="RefSeq" id="WP_348710054.1">
    <property type="nucleotide sequence ID" value="NZ_CAXIXY010000003.1"/>
</dbReference>
<proteinExistence type="predicted"/>
<reference evidence="1 2" key="1">
    <citation type="submission" date="2024-05" db="EMBL/GenBank/DDBJ databases">
        <authorList>
            <person name="Duchaud E."/>
        </authorList>
    </citation>
    <scope>NUCLEOTIDE SEQUENCE [LARGE SCALE GENOMIC DNA]</scope>
    <source>
        <strain evidence="1">Ena-SAMPLE-TAB-13-05-2024-13:56:06:370-140302</strain>
    </source>
</reference>